<proteinExistence type="predicted"/>
<dbReference type="AlphaFoldDB" id="T1H092"/>
<dbReference type="InterPro" id="IPR057566">
    <property type="entry name" value="TPR_TTI1_N"/>
</dbReference>
<dbReference type="Proteomes" id="UP000015102">
    <property type="component" value="Unassembled WGS sequence"/>
</dbReference>
<dbReference type="InterPro" id="IPR016024">
    <property type="entry name" value="ARM-type_fold"/>
</dbReference>
<evidence type="ECO:0000259" key="1">
    <source>
        <dbReference type="Pfam" id="PF24173"/>
    </source>
</evidence>
<sequence>RKDTLNTSTLQQIRNIIKNHSIRNVNELKVLLSISLREIKINESSSEKSEEHIEAGIDIIFNSLNNSYSDVIEEFYKEESIPILSNICLEFVKIIENHKKKKLKEKTVQCLMLLYFVDSSCDFDDKLIRNQAANCLYLFIPKIIKILVQIATGDAVLGDQLKTVSLEAFSKIICLVFEDYNITSTESYPTFEDFLKIIGPKKQNDVTINDEVLNIKKNMKTIRNRSKEWLEAASTKLTPLFKKLIPLSVSSVTTIRKEMCNMCQQLLLNCFENLNINTPYLLESLIVLSEDEDNDIKLRVLEICRKLSFVSRLIIMKCY</sequence>
<dbReference type="EnsemblMetazoa" id="MESCA009565-RA">
    <property type="protein sequence ID" value="MESCA009565-PA"/>
    <property type="gene ID" value="MESCA009565"/>
</dbReference>
<dbReference type="OMA" id="FVCINIV"/>
<dbReference type="PANTHER" id="PTHR18460">
    <property type="entry name" value="TEL2 INTERACTING PROTEIN 1 TTI1 FAMILY MEMBER"/>
    <property type="match status" value="1"/>
</dbReference>
<keyword evidence="3" id="KW-1185">Reference proteome</keyword>
<dbReference type="HOGENOM" id="CLU_873111_0_0_1"/>
<dbReference type="PANTHER" id="PTHR18460:SF3">
    <property type="entry name" value="TELO2-INTERACTING PROTEIN 1 HOMOLOG"/>
    <property type="match status" value="1"/>
</dbReference>
<feature type="domain" description="TTI1 N-terminal TPR" evidence="1">
    <location>
        <begin position="3"/>
        <end position="292"/>
    </location>
</feature>
<dbReference type="STRING" id="36166.T1H092"/>
<dbReference type="EMBL" id="CAQQ02388128">
    <property type="status" value="NOT_ANNOTATED_CDS"/>
    <property type="molecule type" value="Genomic_DNA"/>
</dbReference>
<dbReference type="Pfam" id="PF24173">
    <property type="entry name" value="TPR_TTI1_N"/>
    <property type="match status" value="1"/>
</dbReference>
<organism evidence="2 3">
    <name type="scientific">Megaselia scalaris</name>
    <name type="common">Humpbacked fly</name>
    <name type="synonym">Phora scalaris</name>
    <dbReference type="NCBI Taxonomy" id="36166"/>
    <lineage>
        <taxon>Eukaryota</taxon>
        <taxon>Metazoa</taxon>
        <taxon>Ecdysozoa</taxon>
        <taxon>Arthropoda</taxon>
        <taxon>Hexapoda</taxon>
        <taxon>Insecta</taxon>
        <taxon>Pterygota</taxon>
        <taxon>Neoptera</taxon>
        <taxon>Endopterygota</taxon>
        <taxon>Diptera</taxon>
        <taxon>Brachycera</taxon>
        <taxon>Muscomorpha</taxon>
        <taxon>Platypezoidea</taxon>
        <taxon>Phoridae</taxon>
        <taxon>Megaseliini</taxon>
        <taxon>Megaselia</taxon>
    </lineage>
</organism>
<dbReference type="GO" id="GO:0005737">
    <property type="term" value="C:cytoplasm"/>
    <property type="evidence" value="ECO:0007669"/>
    <property type="project" value="TreeGrafter"/>
</dbReference>
<evidence type="ECO:0000313" key="3">
    <source>
        <dbReference type="Proteomes" id="UP000015102"/>
    </source>
</evidence>
<evidence type="ECO:0000313" key="2">
    <source>
        <dbReference type="EnsemblMetazoa" id="MESCA009565-PA"/>
    </source>
</evidence>
<name>T1H092_MEGSC</name>
<reference evidence="2" key="2">
    <citation type="submission" date="2015-06" db="UniProtKB">
        <authorList>
            <consortium name="EnsemblMetazoa"/>
        </authorList>
    </citation>
    <scope>IDENTIFICATION</scope>
</reference>
<accession>T1H092</accession>
<dbReference type="InterPro" id="IPR052587">
    <property type="entry name" value="TELO2-interacting_protein_1"/>
</dbReference>
<dbReference type="SUPFAM" id="SSF48371">
    <property type="entry name" value="ARM repeat"/>
    <property type="match status" value="1"/>
</dbReference>
<protein>
    <recommendedName>
        <fullName evidence="1">TTI1 N-terminal TPR domain-containing protein</fullName>
    </recommendedName>
</protein>
<reference evidence="3" key="1">
    <citation type="submission" date="2013-02" db="EMBL/GenBank/DDBJ databases">
        <authorList>
            <person name="Hughes D."/>
        </authorList>
    </citation>
    <scope>NUCLEOTIDE SEQUENCE</scope>
    <source>
        <strain>Durham</strain>
        <strain evidence="3">NC isolate 2 -- Noor lab</strain>
    </source>
</reference>